<dbReference type="RefSeq" id="WP_142047298.1">
    <property type="nucleotide sequence ID" value="NZ_VFPA01000001.1"/>
</dbReference>
<feature type="transmembrane region" description="Helical" evidence="1">
    <location>
        <begin position="69"/>
        <end position="87"/>
    </location>
</feature>
<evidence type="ECO:0000313" key="3">
    <source>
        <dbReference type="Proteomes" id="UP000315677"/>
    </source>
</evidence>
<feature type="transmembrane region" description="Helical" evidence="1">
    <location>
        <begin position="47"/>
        <end position="63"/>
    </location>
</feature>
<organism evidence="2 3">
    <name type="scientific">Pseudonocardia kunmingensis</name>
    <dbReference type="NCBI Taxonomy" id="630975"/>
    <lineage>
        <taxon>Bacteria</taxon>
        <taxon>Bacillati</taxon>
        <taxon>Actinomycetota</taxon>
        <taxon>Actinomycetes</taxon>
        <taxon>Pseudonocardiales</taxon>
        <taxon>Pseudonocardiaceae</taxon>
        <taxon>Pseudonocardia</taxon>
    </lineage>
</organism>
<keyword evidence="3" id="KW-1185">Reference proteome</keyword>
<dbReference type="AlphaFoldDB" id="A0A543DVY0"/>
<evidence type="ECO:0000256" key="1">
    <source>
        <dbReference type="SAM" id="Phobius"/>
    </source>
</evidence>
<dbReference type="Proteomes" id="UP000315677">
    <property type="component" value="Unassembled WGS sequence"/>
</dbReference>
<evidence type="ECO:0000313" key="2">
    <source>
        <dbReference type="EMBL" id="TQM13507.1"/>
    </source>
</evidence>
<name>A0A543DVY0_9PSEU</name>
<dbReference type="Pfam" id="PF11239">
    <property type="entry name" value="DUF3040"/>
    <property type="match status" value="1"/>
</dbReference>
<dbReference type="InterPro" id="IPR021401">
    <property type="entry name" value="DUF3040"/>
</dbReference>
<gene>
    <name evidence="2" type="ORF">FB558_0256</name>
</gene>
<sequence length="96" mass="10160">MSLSRREQQILAGIENDLGEKDPELAAAFTQARPGGSFGQRFPLSRAHTSLLILALLTLVVVHPHVLELGAVGLGILTAALIVPWLVSASRATGRP</sequence>
<dbReference type="EMBL" id="VFPA01000001">
    <property type="protein sequence ID" value="TQM13507.1"/>
    <property type="molecule type" value="Genomic_DNA"/>
</dbReference>
<keyword evidence="1" id="KW-0812">Transmembrane</keyword>
<keyword evidence="1" id="KW-0472">Membrane</keyword>
<reference evidence="2 3" key="1">
    <citation type="submission" date="2019-06" db="EMBL/GenBank/DDBJ databases">
        <title>Sequencing the genomes of 1000 actinobacteria strains.</title>
        <authorList>
            <person name="Klenk H.-P."/>
        </authorList>
    </citation>
    <scope>NUCLEOTIDE SEQUENCE [LARGE SCALE GENOMIC DNA]</scope>
    <source>
        <strain evidence="2 3">DSM 45301</strain>
    </source>
</reference>
<protein>
    <submittedName>
        <fullName evidence="2">DUF3040 family protein</fullName>
    </submittedName>
</protein>
<keyword evidence="1" id="KW-1133">Transmembrane helix</keyword>
<dbReference type="OrthoDB" id="5244024at2"/>
<proteinExistence type="predicted"/>
<accession>A0A543DVY0</accession>
<comment type="caution">
    <text evidence="2">The sequence shown here is derived from an EMBL/GenBank/DDBJ whole genome shotgun (WGS) entry which is preliminary data.</text>
</comment>